<proteinExistence type="predicted"/>
<keyword evidence="2" id="KW-1185">Reference proteome</keyword>
<accession>A0A124E0Y6</accession>
<dbReference type="Pfam" id="PF14081">
    <property type="entry name" value="DUF4262"/>
    <property type="match status" value="1"/>
</dbReference>
<gene>
    <name evidence="1" type="ORF">RMCB_6079</name>
</gene>
<evidence type="ECO:0000313" key="2">
    <source>
        <dbReference type="Proteomes" id="UP000069620"/>
    </source>
</evidence>
<organism evidence="1 2">
    <name type="scientific">Mycolicibacterium brisbanense</name>
    <dbReference type="NCBI Taxonomy" id="146020"/>
    <lineage>
        <taxon>Bacteria</taxon>
        <taxon>Bacillati</taxon>
        <taxon>Actinomycetota</taxon>
        <taxon>Actinomycetes</taxon>
        <taxon>Mycobacteriales</taxon>
        <taxon>Mycobacteriaceae</taxon>
        <taxon>Mycolicibacterium</taxon>
    </lineage>
</organism>
<evidence type="ECO:0008006" key="3">
    <source>
        <dbReference type="Google" id="ProtNLM"/>
    </source>
</evidence>
<dbReference type="Proteomes" id="UP000069620">
    <property type="component" value="Unassembled WGS sequence"/>
</dbReference>
<dbReference type="STRING" id="146020.RMCB_6079"/>
<name>A0A124E0Y6_9MYCO</name>
<comment type="caution">
    <text evidence="1">The sequence shown here is derived from an EMBL/GenBank/DDBJ whole genome shotgun (WGS) entry which is preliminary data.</text>
</comment>
<reference evidence="2" key="2">
    <citation type="submission" date="2016-02" db="EMBL/GenBank/DDBJ databases">
        <title>Draft genome sequence of five rapidly growing Mycobacterium species.</title>
        <authorList>
            <person name="Katahira K."/>
            <person name="Gotou Y."/>
            <person name="Iida K."/>
            <person name="Ogura Y."/>
            <person name="Hayashi T."/>
        </authorList>
    </citation>
    <scope>NUCLEOTIDE SEQUENCE [LARGE SCALE GENOMIC DNA]</scope>
    <source>
        <strain evidence="2">JCM15654</strain>
    </source>
</reference>
<reference evidence="2" key="1">
    <citation type="journal article" date="2016" name="Genome Announc.">
        <title>Draft Genome Sequences of Five Rapidly Growing Mycobacterium Species, M. thermoresistibile, M. fortuitum subsp. acetamidolyticum, M. canariasense, M. brisbanense, and M. novocastrense.</title>
        <authorList>
            <person name="Katahira K."/>
            <person name="Ogura Y."/>
            <person name="Gotoh Y."/>
            <person name="Hayashi T."/>
        </authorList>
    </citation>
    <scope>NUCLEOTIDE SEQUENCE [LARGE SCALE GENOMIC DNA]</scope>
    <source>
        <strain evidence="2">JCM15654</strain>
    </source>
</reference>
<sequence length="89" mass="9586">MCWQCDNPNGTIEEYLDGLCATIDDHGWAVQSVQSDKRPFCYTVGLHRHGLSELIITGMAAHAAARLLNSIPGGATADVGNLCWASGRR</sequence>
<evidence type="ECO:0000313" key="1">
    <source>
        <dbReference type="EMBL" id="GAS91983.1"/>
    </source>
</evidence>
<dbReference type="InterPro" id="IPR025358">
    <property type="entry name" value="DUF4262"/>
</dbReference>
<protein>
    <recommendedName>
        <fullName evidence="3">DUF4262 domain-containing protein</fullName>
    </recommendedName>
</protein>
<dbReference type="EMBL" id="BCSX01000053">
    <property type="protein sequence ID" value="GAS91983.1"/>
    <property type="molecule type" value="Genomic_DNA"/>
</dbReference>
<dbReference type="AlphaFoldDB" id="A0A124E0Y6"/>